<comment type="caution">
    <text evidence="10">Lacks conserved residue(s) required for the propagation of feature annotation.</text>
</comment>
<dbReference type="PROSITE" id="PS51564">
    <property type="entry name" value="SAM_ICMT"/>
    <property type="match status" value="1"/>
</dbReference>
<keyword evidence="13" id="KW-1185">Reference proteome</keyword>
<dbReference type="InterPro" id="IPR025770">
    <property type="entry name" value="PPMT_MeTrfase"/>
</dbReference>
<dbReference type="EC" id="2.1.1.100" evidence="3 10"/>
<sequence>MASAISTSALELDHTTRPMQLPSWEPRTDHADDPPPQANGHANGHAFSTPSTPSSSISQSDPDNSFAAISLNAFVLGATLNSSLLITIYLAYNGNPLWRLPFFLASLSLFHFLEYYTTARYNPTAAGVNAFLLSQNGWAYNVAHTTAFLECGLHWYFYPGYEPLSDSLRLPWLVLGFTMLVVGQTTRTTAMAHAGSNFNHLVQSKKKEGHELVTDGVYAWLRHPSYFGFFWWGLGTQVVLGNGICLVAYKIALWRLFRHRIEKEEHLLVHFFGYDYLRYREKTRIGIPFL</sequence>
<evidence type="ECO:0000256" key="6">
    <source>
        <dbReference type="ARBA" id="ARBA00022691"/>
    </source>
</evidence>
<name>A0ABR4B7P6_9LECA</name>
<dbReference type="Pfam" id="PF04140">
    <property type="entry name" value="ICMT"/>
    <property type="match status" value="1"/>
</dbReference>
<evidence type="ECO:0000313" key="12">
    <source>
        <dbReference type="EMBL" id="KAL2051833.1"/>
    </source>
</evidence>
<gene>
    <name evidence="12" type="ORF">ABVK25_007989</name>
</gene>
<keyword evidence="5" id="KW-0808">Transferase</keyword>
<evidence type="ECO:0000256" key="2">
    <source>
        <dbReference type="ARBA" id="ARBA00009140"/>
    </source>
</evidence>
<dbReference type="Proteomes" id="UP001590951">
    <property type="component" value="Unassembled WGS sequence"/>
</dbReference>
<keyword evidence="7 10" id="KW-0812">Transmembrane</keyword>
<evidence type="ECO:0000313" key="13">
    <source>
        <dbReference type="Proteomes" id="UP001590951"/>
    </source>
</evidence>
<protein>
    <recommendedName>
        <fullName evidence="3 10">Protein-S-isoprenylcysteine O-methyltransferase</fullName>
        <ecNumber evidence="3 10">2.1.1.100</ecNumber>
    </recommendedName>
</protein>
<reference evidence="12 13" key="1">
    <citation type="submission" date="2024-09" db="EMBL/GenBank/DDBJ databases">
        <title>Rethinking Asexuality: The Enigmatic Case of Functional Sexual Genes in Lepraria (Stereocaulaceae).</title>
        <authorList>
            <person name="Doellman M."/>
            <person name="Sun Y."/>
            <person name="Barcenas-Pena A."/>
            <person name="Lumbsch H.T."/>
            <person name="Grewe F."/>
        </authorList>
    </citation>
    <scope>NUCLEOTIDE SEQUENCE [LARGE SCALE GENOMIC DNA]</scope>
    <source>
        <strain evidence="12 13">Grewe 0041</strain>
    </source>
</reference>
<feature type="transmembrane region" description="Helical" evidence="10">
    <location>
        <begin position="229"/>
        <end position="253"/>
    </location>
</feature>
<feature type="transmembrane region" description="Helical" evidence="10">
    <location>
        <begin position="66"/>
        <end position="92"/>
    </location>
</feature>
<comment type="caution">
    <text evidence="12">The sequence shown here is derived from an EMBL/GenBank/DDBJ whole genome shotgun (WGS) entry which is preliminary data.</text>
</comment>
<proteinExistence type="inferred from homology"/>
<evidence type="ECO:0000256" key="4">
    <source>
        <dbReference type="ARBA" id="ARBA00022603"/>
    </source>
</evidence>
<evidence type="ECO:0000256" key="3">
    <source>
        <dbReference type="ARBA" id="ARBA00012151"/>
    </source>
</evidence>
<keyword evidence="8 10" id="KW-1133">Transmembrane helix</keyword>
<dbReference type="EMBL" id="JBHFEH010000032">
    <property type="protein sequence ID" value="KAL2051833.1"/>
    <property type="molecule type" value="Genomic_DNA"/>
</dbReference>
<feature type="region of interest" description="Disordered" evidence="11">
    <location>
        <begin position="1"/>
        <end position="59"/>
    </location>
</feature>
<dbReference type="PANTHER" id="PTHR12714:SF9">
    <property type="entry name" value="PROTEIN-S-ISOPRENYLCYSTEINE O-METHYLTRANSFERASE"/>
    <property type="match status" value="1"/>
</dbReference>
<keyword evidence="4 10" id="KW-0489">Methyltransferase</keyword>
<accession>A0ABR4B7P6</accession>
<evidence type="ECO:0000256" key="1">
    <source>
        <dbReference type="ARBA" id="ARBA00004141"/>
    </source>
</evidence>
<evidence type="ECO:0000256" key="7">
    <source>
        <dbReference type="ARBA" id="ARBA00022692"/>
    </source>
</evidence>
<keyword evidence="10" id="KW-0256">Endoplasmic reticulum</keyword>
<comment type="catalytic activity">
    <reaction evidence="10">
        <text>[protein]-C-terminal S-[(2E,6E)-farnesyl]-L-cysteine + S-adenosyl-L-methionine = [protein]-C-terminal S-[(2E,6E)-farnesyl]-L-cysteine methyl ester + S-adenosyl-L-homocysteine</text>
        <dbReference type="Rhea" id="RHEA:21672"/>
        <dbReference type="Rhea" id="RHEA-COMP:12125"/>
        <dbReference type="Rhea" id="RHEA-COMP:12126"/>
        <dbReference type="ChEBI" id="CHEBI:57856"/>
        <dbReference type="ChEBI" id="CHEBI:59789"/>
        <dbReference type="ChEBI" id="CHEBI:90510"/>
        <dbReference type="ChEBI" id="CHEBI:90511"/>
        <dbReference type="EC" id="2.1.1.100"/>
    </reaction>
</comment>
<evidence type="ECO:0000256" key="11">
    <source>
        <dbReference type="SAM" id="MobiDB-lite"/>
    </source>
</evidence>
<evidence type="ECO:0000256" key="5">
    <source>
        <dbReference type="ARBA" id="ARBA00022679"/>
    </source>
</evidence>
<feature type="compositionally biased region" description="Low complexity" evidence="11">
    <location>
        <begin position="48"/>
        <end position="59"/>
    </location>
</feature>
<evidence type="ECO:0000256" key="9">
    <source>
        <dbReference type="ARBA" id="ARBA00023136"/>
    </source>
</evidence>
<organism evidence="12 13">
    <name type="scientific">Lepraria finkii</name>
    <dbReference type="NCBI Taxonomy" id="1340010"/>
    <lineage>
        <taxon>Eukaryota</taxon>
        <taxon>Fungi</taxon>
        <taxon>Dikarya</taxon>
        <taxon>Ascomycota</taxon>
        <taxon>Pezizomycotina</taxon>
        <taxon>Lecanoromycetes</taxon>
        <taxon>OSLEUM clade</taxon>
        <taxon>Lecanoromycetidae</taxon>
        <taxon>Lecanorales</taxon>
        <taxon>Lecanorineae</taxon>
        <taxon>Stereocaulaceae</taxon>
        <taxon>Lepraria</taxon>
    </lineage>
</organism>
<dbReference type="Gene3D" id="1.20.120.1630">
    <property type="match status" value="1"/>
</dbReference>
<comment type="subcellular location">
    <subcellularLocation>
        <location evidence="10">Endoplasmic reticulum membrane</location>
        <topology evidence="10">Multi-pass membrane protein</topology>
    </subcellularLocation>
    <subcellularLocation>
        <location evidence="1">Membrane</location>
        <topology evidence="1">Multi-pass membrane protein</topology>
    </subcellularLocation>
</comment>
<keyword evidence="9 10" id="KW-0472">Membrane</keyword>
<evidence type="ECO:0000256" key="10">
    <source>
        <dbReference type="RuleBase" id="RU362022"/>
    </source>
</evidence>
<dbReference type="InterPro" id="IPR007269">
    <property type="entry name" value="ICMT_MeTrfase"/>
</dbReference>
<dbReference type="PANTHER" id="PTHR12714">
    <property type="entry name" value="PROTEIN-S ISOPRENYLCYSTEINE O-METHYLTRANSFERASE"/>
    <property type="match status" value="1"/>
</dbReference>
<evidence type="ECO:0000256" key="8">
    <source>
        <dbReference type="ARBA" id="ARBA00022989"/>
    </source>
</evidence>
<comment type="similarity">
    <text evidence="2 10">Belongs to the class VI-like SAM-binding methyltransferase superfamily. Isoprenylcysteine carboxyl methyltransferase family.</text>
</comment>
<keyword evidence="6 10" id="KW-0949">S-adenosyl-L-methionine</keyword>
<feature type="transmembrane region" description="Helical" evidence="10">
    <location>
        <begin position="98"/>
        <end position="117"/>
    </location>
</feature>